<dbReference type="RefSeq" id="YP_004301056.1">
    <property type="nucleotide sequence ID" value="NC_015251.1"/>
</dbReference>
<evidence type="ECO:0000313" key="1">
    <source>
        <dbReference type="EMBL" id="ADQ53227.1"/>
    </source>
</evidence>
<reference evidence="1 2" key="1">
    <citation type="journal article" date="2010" name="Virol. J.">
        <title>Genomes of the T4-related bacteriophages as windows on microbial genome evolution.</title>
        <authorList>
            <person name="Petrov V.M."/>
            <person name="Ratnayaka S."/>
            <person name="Nolan J.M."/>
            <person name="Miller E.S."/>
            <person name="Karam J.D."/>
        </authorList>
    </citation>
    <scope>NUCLEOTIDE SEQUENCE [LARGE SCALE GENOMIC DNA]</scope>
</reference>
<sequence length="71" mass="8254">MERLMKIECGDNEEFVDSFLSLNAWKYTPTGNARVLKVNNINSLKYITKCDIVKATLWDTIQYVQEHGNEN</sequence>
<accession>E5DS53</accession>
<organism evidence="1 2">
    <name type="scientific">Aeromonas phage 65</name>
    <dbReference type="NCBI Taxonomy" id="2919549"/>
    <lineage>
        <taxon>Viruses</taxon>
        <taxon>Duplodnaviria</taxon>
        <taxon>Heunggongvirae</taxon>
        <taxon>Uroviricota</taxon>
        <taxon>Caudoviricetes</taxon>
        <taxon>Pantevenvirales</taxon>
        <taxon>Straboviridae</taxon>
        <taxon>Emmerichvirinae</taxon>
        <taxon>Ishigurovirus</taxon>
        <taxon>Ishigurovirus osborne</taxon>
    </lineage>
</organism>
<dbReference type="KEGG" id="vg:10323496"/>
<proteinExistence type="predicted"/>
<dbReference type="Proteomes" id="UP000008727">
    <property type="component" value="Segment"/>
</dbReference>
<dbReference type="EMBL" id="GU459069">
    <property type="protein sequence ID" value="ADQ53227.1"/>
    <property type="molecule type" value="Genomic_DNA"/>
</dbReference>
<gene>
    <name evidence="1" type="ORF">65p219</name>
</gene>
<protein>
    <submittedName>
        <fullName evidence="1">Uncharacterized protein</fullName>
    </submittedName>
</protein>
<evidence type="ECO:0000313" key="2">
    <source>
        <dbReference type="Proteomes" id="UP000008727"/>
    </source>
</evidence>
<keyword evidence="2" id="KW-1185">Reference proteome</keyword>
<name>E5DS53_9CAUD</name>